<dbReference type="eggNOG" id="COG0286">
    <property type="taxonomic scope" value="Bacteria"/>
</dbReference>
<dbReference type="InterPro" id="IPR029063">
    <property type="entry name" value="SAM-dependent_MTases_sf"/>
</dbReference>
<evidence type="ECO:0000259" key="1">
    <source>
        <dbReference type="Pfam" id="PF02384"/>
    </source>
</evidence>
<keyword evidence="2" id="KW-0808">Transferase</keyword>
<reference evidence="2 3" key="1">
    <citation type="submission" date="2016-10" db="EMBL/GenBank/DDBJ databases">
        <authorList>
            <person name="de Groot N.N."/>
        </authorList>
    </citation>
    <scope>NUCLEOTIDE SEQUENCE [LARGE SCALE GENOMIC DNA]</scope>
    <source>
        <strain evidence="2 3">DSM 43067</strain>
    </source>
</reference>
<dbReference type="SUPFAM" id="SSF53335">
    <property type="entry name" value="S-adenosyl-L-methionine-dependent methyltransferases"/>
    <property type="match status" value="1"/>
</dbReference>
<gene>
    <name evidence="2" type="ORF">SAMN04489713_1294</name>
</gene>
<proteinExistence type="predicted"/>
<evidence type="ECO:0000313" key="2">
    <source>
        <dbReference type="EMBL" id="SFQ37384.1"/>
    </source>
</evidence>
<dbReference type="Gene3D" id="3.40.50.150">
    <property type="entry name" value="Vaccinia Virus protein VP39"/>
    <property type="match status" value="1"/>
</dbReference>
<dbReference type="EMBL" id="FOVH01000029">
    <property type="protein sequence ID" value="SFQ37384.1"/>
    <property type="molecule type" value="Genomic_DNA"/>
</dbReference>
<dbReference type="PANTHER" id="PTHR42998:SF1">
    <property type="entry name" value="TYPE I RESTRICTION ENZYME HINDI METHYLASE SUBUNIT"/>
    <property type="match status" value="1"/>
</dbReference>
<dbReference type="RefSeq" id="WP_075024795.1">
    <property type="nucleotide sequence ID" value="NZ_FOVH01000029.1"/>
</dbReference>
<keyword evidence="3" id="KW-1185">Reference proteome</keyword>
<name>A0A1I5XZQ4_9ACTN</name>
<dbReference type="SUPFAM" id="SSF116734">
    <property type="entry name" value="DNA methylase specificity domain"/>
    <property type="match status" value="1"/>
</dbReference>
<dbReference type="STRING" id="1993.SAMN04489713_1294"/>
<dbReference type="AlphaFoldDB" id="A0A1I5XZQ4"/>
<dbReference type="GO" id="GO:0032259">
    <property type="term" value="P:methylation"/>
    <property type="evidence" value="ECO:0007669"/>
    <property type="project" value="UniProtKB-KW"/>
</dbReference>
<dbReference type="InParanoid" id="A0A1I5XZQ4"/>
<dbReference type="InterPro" id="IPR052916">
    <property type="entry name" value="Type-I_RE_MTase_Subunit"/>
</dbReference>
<dbReference type="Pfam" id="PF02384">
    <property type="entry name" value="N6_Mtase"/>
    <property type="match status" value="1"/>
</dbReference>
<keyword evidence="2" id="KW-0489">Methyltransferase</keyword>
<dbReference type="GO" id="GO:0003677">
    <property type="term" value="F:DNA binding"/>
    <property type="evidence" value="ECO:0007669"/>
    <property type="project" value="InterPro"/>
</dbReference>
<dbReference type="CDD" id="cd02440">
    <property type="entry name" value="AdoMet_MTases"/>
    <property type="match status" value="1"/>
</dbReference>
<dbReference type="PANTHER" id="PTHR42998">
    <property type="entry name" value="TYPE I RESTRICTION ENZYME HINDVIIP M PROTEIN-RELATED"/>
    <property type="match status" value="1"/>
</dbReference>
<sequence>MNEDGVLVSAADIARLTGFGRAAVSNWRRRHDDFPAPAGGTANSPLFALADVEAWLAGQGKPLNLTPEERLWQLLRTTTDDLRLGDVVGDLGLDVFFHEGTGVAPKRLLATAGELLDRDGPGVFEYLVQRLVEAHARRIVPTPTATARLMASLVQVKGGTVYDPACGIGDLLMEARKHGATGLAGQERQPYGVGITRTRLHLNGAGDVRIVPGDSLTSDGFPDARFDAALCDLPFGDRTWGYDELTGDARWIHGLPPRGEPELAWVQHIVWHLRPGGEAAVLMPAAAAQRRSGRRIRAALLRTGTLRAVLDLPAGSASGSPATPHLWLLRRPADHIPPPTHLLVMDASATDIETVAERCTAFLRSGEETGAGRAAPLVDLLDDDVDLTPALLLRDGADILAGFEEARRRFRDRLAAVNALADEVTPLARATGQSTTTLAELIQTGFVAVLHPPLRMELGSGDIPVLTGKDITIGRPPSGRTAQDPGLLILRPGDVAVAHTGRRIQPQVIETGAVAAGPQVQVFRPAPDRCDPYFLACQLHAAGLSAGTSTSSRADIRRTRLPNLTIEDQRSHGAAYRRLTVLSATLRELADAGGDTVASGIEGLGGGGLRPGS</sequence>
<dbReference type="PRINTS" id="PR00507">
    <property type="entry name" value="N12N6MTFRASE"/>
</dbReference>
<dbReference type="Proteomes" id="UP000183413">
    <property type="component" value="Unassembled WGS sequence"/>
</dbReference>
<protein>
    <submittedName>
        <fullName evidence="2">Type I restriction-modification system, DNA methylase subunit</fullName>
    </submittedName>
</protein>
<organism evidence="2 3">
    <name type="scientific">Actinomadura madurae</name>
    <dbReference type="NCBI Taxonomy" id="1993"/>
    <lineage>
        <taxon>Bacteria</taxon>
        <taxon>Bacillati</taxon>
        <taxon>Actinomycetota</taxon>
        <taxon>Actinomycetes</taxon>
        <taxon>Streptosporangiales</taxon>
        <taxon>Thermomonosporaceae</taxon>
        <taxon>Actinomadura</taxon>
    </lineage>
</organism>
<dbReference type="GO" id="GO:0008170">
    <property type="term" value="F:N-methyltransferase activity"/>
    <property type="evidence" value="ECO:0007669"/>
    <property type="project" value="InterPro"/>
</dbReference>
<feature type="domain" description="DNA methylase adenine-specific" evidence="1">
    <location>
        <begin position="123"/>
        <end position="351"/>
    </location>
</feature>
<evidence type="ECO:0000313" key="3">
    <source>
        <dbReference type="Proteomes" id="UP000183413"/>
    </source>
</evidence>
<dbReference type="InterPro" id="IPR003356">
    <property type="entry name" value="DNA_methylase_A-5"/>
</dbReference>
<accession>A0A1I5XZQ4</accession>